<dbReference type="EMBL" id="AJWZ01003894">
    <property type="protein sequence ID" value="EKC66973.1"/>
    <property type="molecule type" value="Genomic_DNA"/>
</dbReference>
<dbReference type="PANTHER" id="PTHR31299">
    <property type="entry name" value="ESTERASE, PUTATIVE (AFU_ORTHOLOGUE AFUA_1G05850)-RELATED"/>
    <property type="match status" value="1"/>
</dbReference>
<gene>
    <name evidence="1" type="ORF">OBE_05677</name>
</gene>
<accession>K1TBB8</accession>
<dbReference type="CDD" id="cd14728">
    <property type="entry name" value="Ere-like"/>
    <property type="match status" value="1"/>
</dbReference>
<dbReference type="Gene3D" id="3.30.1870.10">
    <property type="entry name" value="EreA-like, domain 2"/>
    <property type="match status" value="1"/>
</dbReference>
<organism evidence="1">
    <name type="scientific">human gut metagenome</name>
    <dbReference type="NCBI Taxonomy" id="408170"/>
    <lineage>
        <taxon>unclassified sequences</taxon>
        <taxon>metagenomes</taxon>
        <taxon>organismal metagenomes</taxon>
    </lineage>
</organism>
<name>K1TBB8_9ZZZZ</name>
<dbReference type="InterPro" id="IPR052036">
    <property type="entry name" value="Hydrolase/PRTase-associated"/>
</dbReference>
<dbReference type="AlphaFoldDB" id="K1TBB8"/>
<comment type="caution">
    <text evidence="1">The sequence shown here is derived from an EMBL/GenBank/DDBJ whole genome shotgun (WGS) entry which is preliminary data.</text>
</comment>
<dbReference type="Pfam" id="PF05139">
    <property type="entry name" value="Erythro_esteras"/>
    <property type="match status" value="1"/>
</dbReference>
<dbReference type="InterPro" id="IPR007815">
    <property type="entry name" value="Emycin_Estase"/>
</dbReference>
<dbReference type="GO" id="GO:0046677">
    <property type="term" value="P:response to antibiotic"/>
    <property type="evidence" value="ECO:0007669"/>
    <property type="project" value="InterPro"/>
</dbReference>
<feature type="non-terminal residue" evidence="1">
    <location>
        <position position="206"/>
    </location>
</feature>
<dbReference type="PANTHER" id="PTHR31299:SF0">
    <property type="entry name" value="ESTERASE, PUTATIVE (AFU_ORTHOLOGUE AFUA_1G05850)-RELATED"/>
    <property type="match status" value="1"/>
</dbReference>
<evidence type="ECO:0000313" key="1">
    <source>
        <dbReference type="EMBL" id="EKC66973.1"/>
    </source>
</evidence>
<reference evidence="1" key="1">
    <citation type="journal article" date="2013" name="Environ. Microbiol.">
        <title>Microbiota from the distal guts of lean and obese adolescents exhibit partial functional redundancy besides clear differences in community structure.</title>
        <authorList>
            <person name="Ferrer M."/>
            <person name="Ruiz A."/>
            <person name="Lanza F."/>
            <person name="Haange S.B."/>
            <person name="Oberbach A."/>
            <person name="Till H."/>
            <person name="Bargiela R."/>
            <person name="Campoy C."/>
            <person name="Segura M.T."/>
            <person name="Richter M."/>
            <person name="von Bergen M."/>
            <person name="Seifert J."/>
            <person name="Suarez A."/>
        </authorList>
    </citation>
    <scope>NUCLEOTIDE SEQUENCE</scope>
</reference>
<dbReference type="SUPFAM" id="SSF159501">
    <property type="entry name" value="EreA/ChaN-like"/>
    <property type="match status" value="1"/>
</dbReference>
<protein>
    <submittedName>
        <fullName evidence="1">Erythromycin esterase</fullName>
    </submittedName>
</protein>
<proteinExistence type="predicted"/>
<sequence length="206" mass="23853">MVALGENSHGASEIFRMKERLIRHLTTRQEFDQVVFEAGMGEGVFLDNYIRRGIGTAKAAIFGLGMWVWDTHEVLSLVEWMRQRNADGHPIRFWGIDMQMTDMTESLLRMALGKDTTAVQRLDEIGPKLDKVLTYNNEYRAQTDPRLAREIAQGLDAIESRIDPSVPDAHDRAMLRQWITLIRQYLGLGENIYWRDRCMADNLLWL</sequence>